<feature type="domain" description="Schwannomin interacting protein 1 C-terminal" evidence="2">
    <location>
        <begin position="189"/>
        <end position="252"/>
    </location>
</feature>
<dbReference type="OMA" id="KHYERND"/>
<dbReference type="PANTHER" id="PTHR13103">
    <property type="entry name" value="SCHWANNOMIN INTERACTING PROTEIN 1"/>
    <property type="match status" value="1"/>
</dbReference>
<comment type="caution">
    <text evidence="3">The sequence shown here is derived from an EMBL/GenBank/DDBJ whole genome shotgun (WGS) entry which is preliminary data.</text>
</comment>
<dbReference type="AlphaFoldDB" id="A0A9D3MSV6"/>
<proteinExistence type="predicted"/>
<dbReference type="OrthoDB" id="5957108at2759"/>
<feature type="domain" description="Schwannomin interacting protein 1 C-terminal" evidence="2">
    <location>
        <begin position="88"/>
        <end position="146"/>
    </location>
</feature>
<reference evidence="3" key="1">
    <citation type="submission" date="2021-01" db="EMBL/GenBank/DDBJ databases">
        <title>A chromosome-scale assembly of European eel, Anguilla anguilla.</title>
        <authorList>
            <person name="Henkel C."/>
            <person name="Jong-Raadsen S.A."/>
            <person name="Dufour S."/>
            <person name="Weltzien F.-A."/>
            <person name="Palstra A.P."/>
            <person name="Pelster B."/>
            <person name="Spaink H.P."/>
            <person name="Van Den Thillart G.E."/>
            <person name="Jansen H."/>
            <person name="Zahm M."/>
            <person name="Klopp C."/>
            <person name="Cedric C."/>
            <person name="Louis A."/>
            <person name="Berthelot C."/>
            <person name="Parey E."/>
            <person name="Roest Crollius H."/>
            <person name="Montfort J."/>
            <person name="Robinson-Rechavi M."/>
            <person name="Bucao C."/>
            <person name="Bouchez O."/>
            <person name="Gislard M."/>
            <person name="Lluch J."/>
            <person name="Milhes M."/>
            <person name="Lampietro C."/>
            <person name="Lopez Roques C."/>
            <person name="Donnadieu C."/>
            <person name="Braasch I."/>
            <person name="Desvignes T."/>
            <person name="Postlethwait J."/>
            <person name="Bobe J."/>
            <person name="Guiguen Y."/>
            <person name="Dirks R."/>
        </authorList>
    </citation>
    <scope>NUCLEOTIDE SEQUENCE</scope>
    <source>
        <strain evidence="3">Tag_6206</strain>
        <tissue evidence="3">Liver</tissue>
    </source>
</reference>
<evidence type="ECO:0000256" key="1">
    <source>
        <dbReference type="SAM" id="MobiDB-lite"/>
    </source>
</evidence>
<keyword evidence="4" id="KW-1185">Reference proteome</keyword>
<evidence type="ECO:0000313" key="3">
    <source>
        <dbReference type="EMBL" id="KAG5852113.1"/>
    </source>
</evidence>
<evidence type="ECO:0000313" key="4">
    <source>
        <dbReference type="Proteomes" id="UP001044222"/>
    </source>
</evidence>
<accession>A0A9D3MSV6</accession>
<feature type="region of interest" description="Disordered" evidence="1">
    <location>
        <begin position="128"/>
        <end position="158"/>
    </location>
</feature>
<dbReference type="Pfam" id="PF10148">
    <property type="entry name" value="SCHIP-1_C"/>
    <property type="match status" value="2"/>
</dbReference>
<feature type="region of interest" description="Disordered" evidence="1">
    <location>
        <begin position="1"/>
        <end position="27"/>
    </location>
</feature>
<sequence length="266" mass="30356">MDGEKERERERGEEKESDDAEDFSQAMDGAVLEWQERYPEDDLGLPIMHWEALSLRIAELEKQEEDRRSKSTIVLEHGSVSRGWIEEREQVNQRETWEGGAEDESSRVTALTSRLQTQMNLQLCFINNSESEDEDDDREAGRETSQEIGMGGRGPVKQTPSLLANNMGKPTGLQIDHKEKKRPVCCEAVKEQKRLNHGDLQTFSLKQLNTLRASLTQAIHDLSSELVGRLLTRDQLRTEQDAMLLEVQDMTTLRCDGQRSPCNVTQ</sequence>
<gene>
    <name evidence="3" type="ORF">ANANG_G00059010</name>
</gene>
<organism evidence="3 4">
    <name type="scientific">Anguilla anguilla</name>
    <name type="common">European freshwater eel</name>
    <name type="synonym">Muraena anguilla</name>
    <dbReference type="NCBI Taxonomy" id="7936"/>
    <lineage>
        <taxon>Eukaryota</taxon>
        <taxon>Metazoa</taxon>
        <taxon>Chordata</taxon>
        <taxon>Craniata</taxon>
        <taxon>Vertebrata</taxon>
        <taxon>Euteleostomi</taxon>
        <taxon>Actinopterygii</taxon>
        <taxon>Neopterygii</taxon>
        <taxon>Teleostei</taxon>
        <taxon>Anguilliformes</taxon>
        <taxon>Anguillidae</taxon>
        <taxon>Anguilla</taxon>
    </lineage>
</organism>
<dbReference type="GO" id="GO:0005886">
    <property type="term" value="C:plasma membrane"/>
    <property type="evidence" value="ECO:0007669"/>
    <property type="project" value="TreeGrafter"/>
</dbReference>
<evidence type="ECO:0000259" key="2">
    <source>
        <dbReference type="Pfam" id="PF10148"/>
    </source>
</evidence>
<feature type="compositionally biased region" description="Basic and acidic residues" evidence="1">
    <location>
        <begin position="1"/>
        <end position="14"/>
    </location>
</feature>
<dbReference type="EMBL" id="JAFIRN010000003">
    <property type="protein sequence ID" value="KAG5852113.1"/>
    <property type="molecule type" value="Genomic_DNA"/>
</dbReference>
<name>A0A9D3MSV6_ANGAN</name>
<dbReference type="GO" id="GO:0035332">
    <property type="term" value="P:positive regulation of hippo signaling"/>
    <property type="evidence" value="ECO:0007669"/>
    <property type="project" value="TreeGrafter"/>
</dbReference>
<dbReference type="Proteomes" id="UP001044222">
    <property type="component" value="Unassembled WGS sequence"/>
</dbReference>
<dbReference type="PANTHER" id="PTHR13103:SF4">
    <property type="entry name" value="SCHWANNOMIN-INTERACTING PROTEIN 1-LIKE ISOFORM X1"/>
    <property type="match status" value="1"/>
</dbReference>
<dbReference type="InterPro" id="IPR015649">
    <property type="entry name" value="SCHIP_1_C"/>
</dbReference>
<dbReference type="GO" id="GO:0030054">
    <property type="term" value="C:cell junction"/>
    <property type="evidence" value="ECO:0007669"/>
    <property type="project" value="TreeGrafter"/>
</dbReference>
<dbReference type="InterPro" id="IPR039045">
    <property type="entry name" value="SCHIP_1"/>
</dbReference>
<protein>
    <recommendedName>
        <fullName evidence="2">Schwannomin interacting protein 1 C-terminal domain-containing protein</fullName>
    </recommendedName>
</protein>